<keyword evidence="2" id="KW-1133">Transmembrane helix</keyword>
<gene>
    <name evidence="4" type="ORF">CLV62_14029</name>
</gene>
<evidence type="ECO:0000313" key="5">
    <source>
        <dbReference type="Proteomes" id="UP000247973"/>
    </source>
</evidence>
<dbReference type="EMBL" id="QICL01000040">
    <property type="protein sequence ID" value="PXV58953.1"/>
    <property type="molecule type" value="Genomic_DNA"/>
</dbReference>
<dbReference type="Pfam" id="PF19904">
    <property type="entry name" value="DUF6377"/>
    <property type="match status" value="1"/>
</dbReference>
<keyword evidence="5" id="KW-1185">Reference proteome</keyword>
<dbReference type="InterPro" id="IPR045957">
    <property type="entry name" value="DUF6377"/>
</dbReference>
<evidence type="ECO:0000256" key="2">
    <source>
        <dbReference type="SAM" id="Phobius"/>
    </source>
</evidence>
<evidence type="ECO:0000259" key="3">
    <source>
        <dbReference type="Pfam" id="PF19904"/>
    </source>
</evidence>
<feature type="coiled-coil region" evidence="1">
    <location>
        <begin position="364"/>
        <end position="434"/>
    </location>
</feature>
<reference evidence="4 5" key="1">
    <citation type="submission" date="2018-03" db="EMBL/GenBank/DDBJ databases">
        <title>Genomic Encyclopedia of Archaeal and Bacterial Type Strains, Phase II (KMG-II): from individual species to whole genera.</title>
        <authorList>
            <person name="Goeker M."/>
        </authorList>
    </citation>
    <scope>NUCLEOTIDE SEQUENCE [LARGE SCALE GENOMIC DNA]</scope>
    <source>
        <strain evidence="4 5">DSM 100214</strain>
    </source>
</reference>
<feature type="transmembrane region" description="Helical" evidence="2">
    <location>
        <begin position="331"/>
        <end position="351"/>
    </location>
</feature>
<name>A0A2V3PIA7_9BACT</name>
<sequence length="551" mass="64522">MRSFLLFFCFMFICMNSIRAKNELDSLFIELDNKILKKDVYIEFKELKIKELKAERSRLNISIGDLYSLNTLLYKEYRSYISDSAIFYLNENLDIADLLKDSSKMNETSIAMANLFAILGMYKEAVDIIDGVKIESLDKQQAIQYYSTKRVIYTNLGSYSHSNRDKALYLKMANAYRDTLANIADKSSEDYLRIAEIRLRLDGNIPEALLINDKRLSMAEVGTPEYALVTFNRSLLYRKQGDLEMEKKYLILSAISDIRSSIKDNASIPILANILMKEGDIDRAYKYVCFSLDNINEYNTRLRSSEILNIQTIIDRAYQKKNEEQNKQLRLFLALISILSVLLIISISYVYKQMKKGIIISKRLKEANLELNTLNQKLHNMNNELRKLNIEVVEANQIKEEYIGYFLDECSKYIDKLDELRKTINKKIQEKQIESLYKISKNNNLKEDELKELFRNFDVMFTHLFPDFVEKFNSLLMDNEQIILKKGESLNNELRIYALIRLGIDDSSKIANFLGYSVNTIYNYRAKIKNKAKISREDFEWTIKKIGTFRK</sequence>
<accession>A0A2V3PIA7</accession>
<keyword evidence="1" id="KW-0175">Coiled coil</keyword>
<dbReference type="AlphaFoldDB" id="A0A2V3PIA7"/>
<feature type="domain" description="DUF6377" evidence="3">
    <location>
        <begin position="257"/>
        <end position="511"/>
    </location>
</feature>
<organism evidence="4 5">
    <name type="scientific">Dysgonomonas alginatilytica</name>
    <dbReference type="NCBI Taxonomy" id="1605892"/>
    <lineage>
        <taxon>Bacteria</taxon>
        <taxon>Pseudomonadati</taxon>
        <taxon>Bacteroidota</taxon>
        <taxon>Bacteroidia</taxon>
        <taxon>Bacteroidales</taxon>
        <taxon>Dysgonomonadaceae</taxon>
        <taxon>Dysgonomonas</taxon>
    </lineage>
</organism>
<evidence type="ECO:0000313" key="4">
    <source>
        <dbReference type="EMBL" id="PXV58953.1"/>
    </source>
</evidence>
<comment type="caution">
    <text evidence="4">The sequence shown here is derived from an EMBL/GenBank/DDBJ whole genome shotgun (WGS) entry which is preliminary data.</text>
</comment>
<proteinExistence type="predicted"/>
<protein>
    <recommendedName>
        <fullName evidence="3">DUF6377 domain-containing protein</fullName>
    </recommendedName>
</protein>
<evidence type="ECO:0000256" key="1">
    <source>
        <dbReference type="SAM" id="Coils"/>
    </source>
</evidence>
<keyword evidence="2" id="KW-0472">Membrane</keyword>
<keyword evidence="2" id="KW-0812">Transmembrane</keyword>
<dbReference type="Proteomes" id="UP000247973">
    <property type="component" value="Unassembled WGS sequence"/>
</dbReference>